<dbReference type="Proteomes" id="UP001218364">
    <property type="component" value="Unassembled WGS sequence"/>
</dbReference>
<dbReference type="Pfam" id="PF16156">
    <property type="entry name" value="DUF4864"/>
    <property type="match status" value="1"/>
</dbReference>
<accession>A0A1B0ZMZ6</accession>
<evidence type="ECO:0000313" key="5">
    <source>
        <dbReference type="Proteomes" id="UP001218364"/>
    </source>
</evidence>
<protein>
    <submittedName>
        <fullName evidence="3">DUF4864 domain-containing protein</fullName>
    </submittedName>
</protein>
<evidence type="ECO:0000256" key="1">
    <source>
        <dbReference type="SAM" id="SignalP"/>
    </source>
</evidence>
<name>A0A1B0ZMZ6_9RHOB</name>
<proteinExistence type="predicted"/>
<feature type="signal peptide" evidence="1">
    <location>
        <begin position="1"/>
        <end position="20"/>
    </location>
</feature>
<keyword evidence="1" id="KW-0732">Signal</keyword>
<dbReference type="EMBL" id="CP015124">
    <property type="protein sequence ID" value="ANP35527.1"/>
    <property type="molecule type" value="Genomic_DNA"/>
</dbReference>
<organism evidence="2 4">
    <name type="scientific">Phaeobacter gallaeciensis</name>
    <dbReference type="NCBI Taxonomy" id="60890"/>
    <lineage>
        <taxon>Bacteria</taxon>
        <taxon>Pseudomonadati</taxon>
        <taxon>Pseudomonadota</taxon>
        <taxon>Alphaproteobacteria</taxon>
        <taxon>Rhodobacterales</taxon>
        <taxon>Roseobacteraceae</taxon>
        <taxon>Phaeobacter</taxon>
    </lineage>
</organism>
<evidence type="ECO:0000313" key="2">
    <source>
        <dbReference type="EMBL" id="ANP35527.1"/>
    </source>
</evidence>
<reference evidence="2 4" key="1">
    <citation type="submission" date="2016-04" db="EMBL/GenBank/DDBJ databases">
        <authorList>
            <person name="Evans L.H."/>
            <person name="Alamgir A."/>
            <person name="Owens N."/>
            <person name="Weber N.D."/>
            <person name="Virtaneva K."/>
            <person name="Barbian K."/>
            <person name="Babar A."/>
            <person name="Rosenke K."/>
        </authorList>
    </citation>
    <scope>NUCLEOTIDE SEQUENCE [LARGE SCALE GENOMIC DNA]</scope>
    <source>
        <strain evidence="2 4">JL2886</strain>
    </source>
</reference>
<dbReference type="Proteomes" id="UP000092565">
    <property type="component" value="Chromosome"/>
</dbReference>
<dbReference type="OrthoDB" id="9130422at2"/>
<dbReference type="InterPro" id="IPR032347">
    <property type="entry name" value="DUF4864"/>
</dbReference>
<dbReference type="EMBL" id="JARCJK010000003">
    <property type="protein sequence ID" value="MDE4165551.1"/>
    <property type="molecule type" value="Genomic_DNA"/>
</dbReference>
<dbReference type="RefSeq" id="WP_065270641.1">
    <property type="nucleotide sequence ID" value="NZ_CP015124.1"/>
</dbReference>
<evidence type="ECO:0000313" key="4">
    <source>
        <dbReference type="Proteomes" id="UP000092565"/>
    </source>
</evidence>
<gene>
    <name evidence="2" type="ORF">JL2886_00600</name>
    <name evidence="3" type="ORF">PXK24_07580</name>
</gene>
<sequence length="134" mass="15065">MFRFASFVFSLVLLALPAGAEDRDRITGVIGAQIEAFRDDDITRAFGFASPRIRSLFGTPERFGQMVERGYPMVLRPNQVRYLELREVAGNLWQRVLITDQDGRLHLLDYQVVGGGGDWKINAVQILKVPQGNA</sequence>
<evidence type="ECO:0000313" key="3">
    <source>
        <dbReference type="EMBL" id="MDE4165551.1"/>
    </source>
</evidence>
<dbReference type="AlphaFoldDB" id="A0A1B0ZMZ6"/>
<keyword evidence="4" id="KW-1185">Reference proteome</keyword>
<reference evidence="3 5" key="2">
    <citation type="submission" date="2023-02" db="EMBL/GenBank/DDBJ databases">
        <title>Population genomics of bacteria associated with diatom.</title>
        <authorList>
            <person name="Xie J."/>
            <person name="Wang H."/>
        </authorList>
    </citation>
    <scope>NUCLEOTIDE SEQUENCE [LARGE SCALE GENOMIC DNA]</scope>
    <source>
        <strain evidence="3 5">PT47_8</strain>
    </source>
</reference>
<feature type="chain" id="PRO_5044369949" evidence="1">
    <location>
        <begin position="21"/>
        <end position="134"/>
    </location>
</feature>